<dbReference type="EMBL" id="KB201750">
    <property type="protein sequence ID" value="ESO94799.1"/>
    <property type="molecule type" value="Genomic_DNA"/>
</dbReference>
<evidence type="ECO:0000313" key="1">
    <source>
        <dbReference type="EMBL" id="ESO94799.1"/>
    </source>
</evidence>
<dbReference type="KEGG" id="lgi:LOTGIDRAFT_161051"/>
<dbReference type="SUPFAM" id="SSF50630">
    <property type="entry name" value="Acid proteases"/>
    <property type="match status" value="1"/>
</dbReference>
<dbReference type="InterPro" id="IPR021109">
    <property type="entry name" value="Peptidase_aspartic_dom_sf"/>
</dbReference>
<dbReference type="RefSeq" id="XP_009054540.1">
    <property type="nucleotide sequence ID" value="XM_009056292.1"/>
</dbReference>
<dbReference type="AlphaFoldDB" id="V4C050"/>
<dbReference type="HOGENOM" id="CLU_913023_0_0_1"/>
<dbReference type="STRING" id="225164.V4C050"/>
<evidence type="ECO:0008006" key="3">
    <source>
        <dbReference type="Google" id="ProtNLM"/>
    </source>
</evidence>
<protein>
    <recommendedName>
        <fullName evidence="3">Peptidase A2 domain-containing protein</fullName>
    </recommendedName>
</protein>
<dbReference type="GeneID" id="20238608"/>
<organism evidence="1 2">
    <name type="scientific">Lottia gigantea</name>
    <name type="common">Giant owl limpet</name>
    <dbReference type="NCBI Taxonomy" id="225164"/>
    <lineage>
        <taxon>Eukaryota</taxon>
        <taxon>Metazoa</taxon>
        <taxon>Spiralia</taxon>
        <taxon>Lophotrochozoa</taxon>
        <taxon>Mollusca</taxon>
        <taxon>Gastropoda</taxon>
        <taxon>Patellogastropoda</taxon>
        <taxon>Lottioidea</taxon>
        <taxon>Lottiidae</taxon>
        <taxon>Lottia</taxon>
    </lineage>
</organism>
<dbReference type="Proteomes" id="UP000030746">
    <property type="component" value="Unassembled WGS sequence"/>
</dbReference>
<dbReference type="OrthoDB" id="6514143at2759"/>
<sequence>MEDSVTDPVFIFTVNTAANTKLYRMFHISTPTGESSDVNMLLDTGSAVTTLPHKIYQQHFSTALLSKPVMNLTSYQGNAIDVVGCMQAAIDFENITANVTVFITYGDTALIGMDVIKKLGLVISSNSVLVNTVVDSFVHKVMVDTNAKPVLQKLRRNYLMHGREMKTLLHVLQPANLCDSSDKTVRERVKHKQSAMKTYSDSHRACKSSNIASGDYVRIRKPIKPLKGNPGYTQPLKVIKKVSDNTYKLSDGKIWNSKHLSLCNLASKSDTSHNNTSSNCASNSDIIRKSNRVSTHTKDKDFVYY</sequence>
<gene>
    <name evidence="1" type="ORF">LOTGIDRAFT_161051</name>
</gene>
<proteinExistence type="predicted"/>
<accession>V4C050</accession>
<keyword evidence="2" id="KW-1185">Reference proteome</keyword>
<reference evidence="1 2" key="1">
    <citation type="journal article" date="2013" name="Nature">
        <title>Insights into bilaterian evolution from three spiralian genomes.</title>
        <authorList>
            <person name="Simakov O."/>
            <person name="Marletaz F."/>
            <person name="Cho S.J."/>
            <person name="Edsinger-Gonzales E."/>
            <person name="Havlak P."/>
            <person name="Hellsten U."/>
            <person name="Kuo D.H."/>
            <person name="Larsson T."/>
            <person name="Lv J."/>
            <person name="Arendt D."/>
            <person name="Savage R."/>
            <person name="Osoegawa K."/>
            <person name="de Jong P."/>
            <person name="Grimwood J."/>
            <person name="Chapman J.A."/>
            <person name="Shapiro H."/>
            <person name="Aerts A."/>
            <person name="Otillar R.P."/>
            <person name="Terry A.Y."/>
            <person name="Boore J.L."/>
            <person name="Grigoriev I.V."/>
            <person name="Lindberg D.R."/>
            <person name="Seaver E.C."/>
            <person name="Weisblat D.A."/>
            <person name="Putnam N.H."/>
            <person name="Rokhsar D.S."/>
        </authorList>
    </citation>
    <scope>NUCLEOTIDE SEQUENCE [LARGE SCALE GENOMIC DNA]</scope>
</reference>
<name>V4C050_LOTGI</name>
<dbReference type="CTD" id="20238608"/>
<dbReference type="Gene3D" id="2.40.70.10">
    <property type="entry name" value="Acid Proteases"/>
    <property type="match status" value="1"/>
</dbReference>
<evidence type="ECO:0000313" key="2">
    <source>
        <dbReference type="Proteomes" id="UP000030746"/>
    </source>
</evidence>